<evidence type="ECO:0000313" key="1">
    <source>
        <dbReference type="EMBL" id="CAF1444590.1"/>
    </source>
</evidence>
<keyword evidence="4" id="KW-1185">Reference proteome</keyword>
<comment type="caution">
    <text evidence="2">The sequence shown here is derived from an EMBL/GenBank/DDBJ whole genome shotgun (WGS) entry which is preliminary data.</text>
</comment>
<proteinExistence type="predicted"/>
<evidence type="ECO:0000313" key="5">
    <source>
        <dbReference type="Proteomes" id="UP000663889"/>
    </source>
</evidence>
<evidence type="ECO:0000313" key="3">
    <source>
        <dbReference type="EMBL" id="CAF1636852.1"/>
    </source>
</evidence>
<dbReference type="AlphaFoldDB" id="A0A815QPF2"/>
<dbReference type="EMBL" id="CAJNOU010005088">
    <property type="protein sequence ID" value="CAF1465971.1"/>
    <property type="molecule type" value="Genomic_DNA"/>
</dbReference>
<sequence length="52" mass="6118">MEEEVRHLFQADYEAIDLEWEVIYDDDQQIEGHTDLFGGVLSQSDEEETSQK</sequence>
<accession>A0A815QPF2</accession>
<feature type="non-terminal residue" evidence="2">
    <location>
        <position position="1"/>
    </location>
</feature>
<dbReference type="Proteomes" id="UP000663889">
    <property type="component" value="Unassembled WGS sequence"/>
</dbReference>
<organism evidence="2 5">
    <name type="scientific">Rotaria sordida</name>
    <dbReference type="NCBI Taxonomy" id="392033"/>
    <lineage>
        <taxon>Eukaryota</taxon>
        <taxon>Metazoa</taxon>
        <taxon>Spiralia</taxon>
        <taxon>Gnathifera</taxon>
        <taxon>Rotifera</taxon>
        <taxon>Eurotatoria</taxon>
        <taxon>Bdelloidea</taxon>
        <taxon>Philodinida</taxon>
        <taxon>Philodinidae</taxon>
        <taxon>Rotaria</taxon>
    </lineage>
</organism>
<protein>
    <submittedName>
        <fullName evidence="2">Uncharacterized protein</fullName>
    </submittedName>
</protein>
<dbReference type="EMBL" id="CAJNOH010006906">
    <property type="protein sequence ID" value="CAF1444590.1"/>
    <property type="molecule type" value="Genomic_DNA"/>
</dbReference>
<dbReference type="EMBL" id="CAJNOL010008517">
    <property type="protein sequence ID" value="CAF1636852.1"/>
    <property type="molecule type" value="Genomic_DNA"/>
</dbReference>
<reference evidence="2" key="1">
    <citation type="submission" date="2021-02" db="EMBL/GenBank/DDBJ databases">
        <authorList>
            <person name="Nowell W R."/>
        </authorList>
    </citation>
    <scope>NUCLEOTIDE SEQUENCE</scope>
</reference>
<dbReference type="Proteomes" id="UP000663870">
    <property type="component" value="Unassembled WGS sequence"/>
</dbReference>
<name>A0A815QPF2_9BILA</name>
<evidence type="ECO:0000313" key="4">
    <source>
        <dbReference type="Proteomes" id="UP000663870"/>
    </source>
</evidence>
<dbReference type="Proteomes" id="UP000663854">
    <property type="component" value="Unassembled WGS sequence"/>
</dbReference>
<evidence type="ECO:0000313" key="2">
    <source>
        <dbReference type="EMBL" id="CAF1465971.1"/>
    </source>
</evidence>
<gene>
    <name evidence="3" type="ORF">JXQ802_LOCUS52617</name>
    <name evidence="1" type="ORF">PYM288_LOCUS36282</name>
    <name evidence="2" type="ORF">SEV965_LOCUS34406</name>
</gene>